<gene>
    <name evidence="1" type="ORF">LOK49_LG15G02264</name>
</gene>
<name>A0ACC0F6Q5_9ERIC</name>
<evidence type="ECO:0000313" key="2">
    <source>
        <dbReference type="Proteomes" id="UP001060215"/>
    </source>
</evidence>
<comment type="caution">
    <text evidence="1">The sequence shown here is derived from an EMBL/GenBank/DDBJ whole genome shotgun (WGS) entry which is preliminary data.</text>
</comment>
<protein>
    <submittedName>
        <fullName evidence="1">Protein KINESIN LIGHT CHAIN-RELATED 1</fullName>
    </submittedName>
</protein>
<reference evidence="1 2" key="1">
    <citation type="journal article" date="2022" name="Plant J.">
        <title>Chromosome-level genome of Camellia lanceoleosa provides a valuable resource for understanding genome evolution and self-incompatibility.</title>
        <authorList>
            <person name="Gong W."/>
            <person name="Xiao S."/>
            <person name="Wang L."/>
            <person name="Liao Z."/>
            <person name="Chang Y."/>
            <person name="Mo W."/>
            <person name="Hu G."/>
            <person name="Li W."/>
            <person name="Zhao G."/>
            <person name="Zhu H."/>
            <person name="Hu X."/>
            <person name="Ji K."/>
            <person name="Xiang X."/>
            <person name="Song Q."/>
            <person name="Yuan D."/>
            <person name="Jin S."/>
            <person name="Zhang L."/>
        </authorList>
    </citation>
    <scope>NUCLEOTIDE SEQUENCE [LARGE SCALE GENOMIC DNA]</scope>
    <source>
        <strain evidence="1">SQ_2022a</strain>
    </source>
</reference>
<proteinExistence type="predicted"/>
<sequence length="118" mass="13332">MGRREEALEALPFCLKALEIHKGQLGNNSVEVTHDRRLLGVICTGLEEHEKALDQNQLSRKVLKNWGLSSNLIRAKIDASNIQIALGKYEEAINTLKDIVQQISRPIKKAKIELWSSF</sequence>
<organism evidence="1 2">
    <name type="scientific">Camellia lanceoleosa</name>
    <dbReference type="NCBI Taxonomy" id="1840588"/>
    <lineage>
        <taxon>Eukaryota</taxon>
        <taxon>Viridiplantae</taxon>
        <taxon>Streptophyta</taxon>
        <taxon>Embryophyta</taxon>
        <taxon>Tracheophyta</taxon>
        <taxon>Spermatophyta</taxon>
        <taxon>Magnoliopsida</taxon>
        <taxon>eudicotyledons</taxon>
        <taxon>Gunneridae</taxon>
        <taxon>Pentapetalae</taxon>
        <taxon>asterids</taxon>
        <taxon>Ericales</taxon>
        <taxon>Theaceae</taxon>
        <taxon>Camellia</taxon>
    </lineage>
</organism>
<evidence type="ECO:0000313" key="1">
    <source>
        <dbReference type="EMBL" id="KAI7984213.1"/>
    </source>
</evidence>
<accession>A0ACC0F6Q5</accession>
<keyword evidence="2" id="KW-1185">Reference proteome</keyword>
<dbReference type="EMBL" id="CM045768">
    <property type="protein sequence ID" value="KAI7984213.1"/>
    <property type="molecule type" value="Genomic_DNA"/>
</dbReference>
<dbReference type="Proteomes" id="UP001060215">
    <property type="component" value="Chromosome 11"/>
</dbReference>